<feature type="domain" description="Histidine kinase/HSP90-like ATPase" evidence="7">
    <location>
        <begin position="503"/>
        <end position="601"/>
    </location>
</feature>
<dbReference type="CDD" id="cd16917">
    <property type="entry name" value="HATPase_UhpB-NarQ-NarX-like"/>
    <property type="match status" value="1"/>
</dbReference>
<keyword evidence="6" id="KW-0472">Membrane</keyword>
<feature type="transmembrane region" description="Helical" evidence="6">
    <location>
        <begin position="182"/>
        <end position="199"/>
    </location>
</feature>
<dbReference type="Gene3D" id="3.30.450.40">
    <property type="match status" value="1"/>
</dbReference>
<keyword evidence="6" id="KW-0812">Transmembrane</keyword>
<dbReference type="AlphaFoldDB" id="A0A1H3YV57"/>
<dbReference type="InterPro" id="IPR011712">
    <property type="entry name" value="Sig_transdc_His_kin_sub3_dim/P"/>
</dbReference>
<feature type="transmembrane region" description="Helical" evidence="6">
    <location>
        <begin position="72"/>
        <end position="99"/>
    </location>
</feature>
<name>A0A1H3YV57_9BACI</name>
<dbReference type="InterPro" id="IPR003594">
    <property type="entry name" value="HATPase_dom"/>
</dbReference>
<dbReference type="STRING" id="571932.SAMN05421743_10326"/>
<gene>
    <name evidence="8" type="ORF">SAMN05421743_10326</name>
</gene>
<dbReference type="Gene3D" id="1.20.5.1930">
    <property type="match status" value="1"/>
</dbReference>
<feature type="transmembrane region" description="Helical" evidence="6">
    <location>
        <begin position="140"/>
        <end position="162"/>
    </location>
</feature>
<feature type="transmembrane region" description="Helical" evidence="6">
    <location>
        <begin position="15"/>
        <end position="35"/>
    </location>
</feature>
<keyword evidence="9" id="KW-1185">Reference proteome</keyword>
<dbReference type="RefSeq" id="WP_093042789.1">
    <property type="nucleotide sequence ID" value="NZ_FNQR01000003.1"/>
</dbReference>
<protein>
    <recommendedName>
        <fullName evidence="2">histidine kinase</fullName>
        <ecNumber evidence="2">2.7.13.3</ecNumber>
    </recommendedName>
</protein>
<evidence type="ECO:0000256" key="4">
    <source>
        <dbReference type="ARBA" id="ARBA00022777"/>
    </source>
</evidence>
<dbReference type="SUPFAM" id="SSF55874">
    <property type="entry name" value="ATPase domain of HSP90 chaperone/DNA topoisomerase II/histidine kinase"/>
    <property type="match status" value="1"/>
</dbReference>
<feature type="transmembrane region" description="Helical" evidence="6">
    <location>
        <begin position="211"/>
        <end position="231"/>
    </location>
</feature>
<dbReference type="InterPro" id="IPR003018">
    <property type="entry name" value="GAF"/>
</dbReference>
<dbReference type="EC" id="2.7.13.3" evidence="2"/>
<keyword evidence="6" id="KW-1133">Transmembrane helix</keyword>
<evidence type="ECO:0000313" key="8">
    <source>
        <dbReference type="EMBL" id="SEA14942.1"/>
    </source>
</evidence>
<evidence type="ECO:0000256" key="3">
    <source>
        <dbReference type="ARBA" id="ARBA00022679"/>
    </source>
</evidence>
<evidence type="ECO:0000256" key="2">
    <source>
        <dbReference type="ARBA" id="ARBA00012438"/>
    </source>
</evidence>
<accession>A0A1H3YV57</accession>
<dbReference type="Pfam" id="PF02518">
    <property type="entry name" value="HATPase_c"/>
    <property type="match status" value="1"/>
</dbReference>
<evidence type="ECO:0000256" key="6">
    <source>
        <dbReference type="SAM" id="Phobius"/>
    </source>
</evidence>
<dbReference type="SMART" id="SM00387">
    <property type="entry name" value="HATPase_c"/>
    <property type="match status" value="1"/>
</dbReference>
<evidence type="ECO:0000256" key="1">
    <source>
        <dbReference type="ARBA" id="ARBA00000085"/>
    </source>
</evidence>
<dbReference type="Pfam" id="PF01590">
    <property type="entry name" value="GAF"/>
    <property type="match status" value="1"/>
</dbReference>
<dbReference type="GO" id="GO:0016020">
    <property type="term" value="C:membrane"/>
    <property type="evidence" value="ECO:0007669"/>
    <property type="project" value="InterPro"/>
</dbReference>
<dbReference type="Proteomes" id="UP000198584">
    <property type="component" value="Unassembled WGS sequence"/>
</dbReference>
<dbReference type="InterPro" id="IPR036890">
    <property type="entry name" value="HATPase_C_sf"/>
</dbReference>
<dbReference type="PANTHER" id="PTHR24421">
    <property type="entry name" value="NITRATE/NITRITE SENSOR PROTEIN NARX-RELATED"/>
    <property type="match status" value="1"/>
</dbReference>
<keyword evidence="5" id="KW-0902">Two-component regulatory system</keyword>
<evidence type="ECO:0000256" key="5">
    <source>
        <dbReference type="ARBA" id="ARBA00023012"/>
    </source>
</evidence>
<evidence type="ECO:0000313" key="9">
    <source>
        <dbReference type="Proteomes" id="UP000198584"/>
    </source>
</evidence>
<evidence type="ECO:0000259" key="7">
    <source>
        <dbReference type="SMART" id="SM00387"/>
    </source>
</evidence>
<feature type="transmembrane region" description="Helical" evidence="6">
    <location>
        <begin position="106"/>
        <end position="128"/>
    </location>
</feature>
<keyword evidence="4 8" id="KW-0418">Kinase</keyword>
<dbReference type="InterPro" id="IPR050482">
    <property type="entry name" value="Sensor_HK_TwoCompSys"/>
</dbReference>
<dbReference type="Pfam" id="PF07730">
    <property type="entry name" value="HisKA_3"/>
    <property type="match status" value="1"/>
</dbReference>
<proteinExistence type="predicted"/>
<dbReference type="OrthoDB" id="9781904at2"/>
<feature type="transmembrane region" description="Helical" evidence="6">
    <location>
        <begin position="42"/>
        <end position="60"/>
    </location>
</feature>
<dbReference type="EMBL" id="FNQR01000003">
    <property type="protein sequence ID" value="SEA14942.1"/>
    <property type="molecule type" value="Genomic_DNA"/>
</dbReference>
<reference evidence="8 9" key="1">
    <citation type="submission" date="2016-10" db="EMBL/GenBank/DDBJ databases">
        <authorList>
            <person name="de Groot N.N."/>
        </authorList>
    </citation>
    <scope>NUCLEOTIDE SEQUENCE [LARGE SCALE GENOMIC DNA]</scope>
    <source>
        <strain evidence="8 9">CCM7597</strain>
    </source>
</reference>
<organism evidence="8 9">
    <name type="scientific">Thalassobacillus cyri</name>
    <dbReference type="NCBI Taxonomy" id="571932"/>
    <lineage>
        <taxon>Bacteria</taxon>
        <taxon>Bacillati</taxon>
        <taxon>Bacillota</taxon>
        <taxon>Bacilli</taxon>
        <taxon>Bacillales</taxon>
        <taxon>Bacillaceae</taxon>
        <taxon>Thalassobacillus</taxon>
    </lineage>
</organism>
<keyword evidence="3" id="KW-0808">Transferase</keyword>
<dbReference type="SUPFAM" id="SSF55781">
    <property type="entry name" value="GAF domain-like"/>
    <property type="match status" value="1"/>
</dbReference>
<sequence>MQKLTPNQKERHAKIYMIFVSVLGWVLIFQSLLNLQLIEDAHILLLLGTFLWLAEFYPIPVWRGNSSLHFPIIYVMYLAFGLAYTVTLFASIVFVIYLIRRYPLRIVFFNPSQLILSFFLAVQLAEFFLPAFQSGFTNGVIHFVAIVFLYYLFNNLFVDIVLLLRPQVYTFNAWKQKMATEIVGAGISLSYGIIFYLVGTQNRGEIDIFSYFFFFSPLVGLALLSSMIARLKKEKNRLHSLFSISTKLNHMLPSDRWMENLADNLKEFIDSDAAILWIRENGEWKRSFEDGRVQKDVSLPMNTKEKFLCIKESVLYQNTTKEAGIAGKCFASDLHALLYTPLLLEDEMVGMLVVARSRTKSFTKDDVASLSTIANQLAVVIKTRNLFHEQERLLIFEERNRIARDIHDGVAQTLAGALMKLETAEKKFDTKKDETRVLLDESIHKMRHSLKELRDSIYALRPYPTARIGLSSAIMQKIDAVDHDQDLEIKLEIRGEEQELSPFVEKVMFEIFQESLQNSIKHGQSSRVDVLLSYQSEHVLVKVKDDGVGFSLYQAMIKARNRPHFGILNMNEAAEKINASIQIDSKEGEGTEITLLVPKLGVEGEETIDKSYASR</sequence>
<dbReference type="GO" id="GO:0046983">
    <property type="term" value="F:protein dimerization activity"/>
    <property type="evidence" value="ECO:0007669"/>
    <property type="project" value="InterPro"/>
</dbReference>
<dbReference type="Gene3D" id="3.30.565.10">
    <property type="entry name" value="Histidine kinase-like ATPase, C-terminal domain"/>
    <property type="match status" value="1"/>
</dbReference>
<dbReference type="GO" id="GO:0000155">
    <property type="term" value="F:phosphorelay sensor kinase activity"/>
    <property type="evidence" value="ECO:0007669"/>
    <property type="project" value="InterPro"/>
</dbReference>
<dbReference type="InterPro" id="IPR029016">
    <property type="entry name" value="GAF-like_dom_sf"/>
</dbReference>
<comment type="catalytic activity">
    <reaction evidence="1">
        <text>ATP + protein L-histidine = ADP + protein N-phospho-L-histidine.</text>
        <dbReference type="EC" id="2.7.13.3"/>
    </reaction>
</comment>